<organism evidence="1 2">
    <name type="scientific">Pycnococcus provasolii</name>
    <dbReference type="NCBI Taxonomy" id="41880"/>
    <lineage>
        <taxon>Eukaryota</taxon>
        <taxon>Viridiplantae</taxon>
        <taxon>Chlorophyta</taxon>
        <taxon>Pseudoscourfieldiophyceae</taxon>
        <taxon>Pseudoscourfieldiales</taxon>
        <taxon>Pycnococcaceae</taxon>
        <taxon>Pycnococcus</taxon>
    </lineage>
</organism>
<comment type="caution">
    <text evidence="1">The sequence shown here is derived from an EMBL/GenBank/DDBJ whole genome shotgun (WGS) entry which is preliminary data.</text>
</comment>
<dbReference type="Proteomes" id="UP000660262">
    <property type="component" value="Unassembled WGS sequence"/>
</dbReference>
<gene>
    <name evidence="1" type="ORF">PPROV_000619100</name>
</gene>
<dbReference type="InterPro" id="IPR036873">
    <property type="entry name" value="Rhodanese-like_dom_sf"/>
</dbReference>
<evidence type="ECO:0008006" key="3">
    <source>
        <dbReference type="Google" id="ProtNLM"/>
    </source>
</evidence>
<name>A0A830HR00_9CHLO</name>
<proteinExistence type="predicted"/>
<sequence>MAAVSSASELAEAAANGAVVVDIRGEAEIASNPTVAGAVVLEWKRDAGGWTEEEVAKLAESGDTFIVH</sequence>
<evidence type="ECO:0000313" key="2">
    <source>
        <dbReference type="Proteomes" id="UP000660262"/>
    </source>
</evidence>
<accession>A0A830HR00</accession>
<dbReference type="SUPFAM" id="SSF52821">
    <property type="entry name" value="Rhodanese/Cell cycle control phosphatase"/>
    <property type="match status" value="1"/>
</dbReference>
<reference evidence="1" key="1">
    <citation type="submission" date="2020-10" db="EMBL/GenBank/DDBJ databases">
        <title>Unveiling of a novel bifunctional photoreceptor, Dualchrome1, isolated from a cosmopolitan green alga.</title>
        <authorList>
            <person name="Suzuki S."/>
            <person name="Kawachi M."/>
        </authorList>
    </citation>
    <scope>NUCLEOTIDE SEQUENCE</scope>
    <source>
        <strain evidence="1">NIES 2893</strain>
    </source>
</reference>
<keyword evidence="2" id="KW-1185">Reference proteome</keyword>
<evidence type="ECO:0000313" key="1">
    <source>
        <dbReference type="EMBL" id="GHP07449.1"/>
    </source>
</evidence>
<dbReference type="AlphaFoldDB" id="A0A830HR00"/>
<dbReference type="EMBL" id="BNJQ01000016">
    <property type="protein sequence ID" value="GHP07449.1"/>
    <property type="molecule type" value="Genomic_DNA"/>
</dbReference>
<protein>
    <recommendedName>
        <fullName evidence="3">Rhodanese domain-containing protein</fullName>
    </recommendedName>
</protein>